<sequence length="106" mass="11642">MSQLTREHRVLISRIQDICIDITLHHPELVATCQYSGGTHELSVRLTPRAHLSKHQGGDDSFRGTELAHIYLPGTKARMTYRTATGELADLITNLESLLLPPGGAA</sequence>
<protein>
    <submittedName>
        <fullName evidence="1">Uncharacterized protein</fullName>
    </submittedName>
</protein>
<accession>A0A839VHB5</accession>
<evidence type="ECO:0000313" key="2">
    <source>
        <dbReference type="Proteomes" id="UP000547614"/>
    </source>
</evidence>
<gene>
    <name evidence="1" type="ORF">FHR94_003353</name>
</gene>
<keyword evidence="2" id="KW-1185">Reference proteome</keyword>
<dbReference type="Proteomes" id="UP000547614">
    <property type="component" value="Unassembled WGS sequence"/>
</dbReference>
<dbReference type="EMBL" id="JACHXP010000021">
    <property type="protein sequence ID" value="MBB3192077.1"/>
    <property type="molecule type" value="Genomic_DNA"/>
</dbReference>
<name>A0A839VHB5_9GAMM</name>
<reference evidence="1 2" key="1">
    <citation type="submission" date="2020-08" db="EMBL/GenBank/DDBJ databases">
        <title>Genomic Encyclopedia of Type Strains, Phase III (KMG-III): the genomes of soil and plant-associated and newly described type strains.</title>
        <authorList>
            <person name="Whitman W."/>
        </authorList>
    </citation>
    <scope>NUCLEOTIDE SEQUENCE [LARGE SCALE GENOMIC DNA]</scope>
    <source>
        <strain evidence="1 2">CECT 7282</strain>
    </source>
</reference>
<evidence type="ECO:0000313" key="1">
    <source>
        <dbReference type="EMBL" id="MBB3192077.1"/>
    </source>
</evidence>
<proteinExistence type="predicted"/>
<organism evidence="1 2">
    <name type="scientific">Halomonas cerina</name>
    <dbReference type="NCBI Taxonomy" id="447424"/>
    <lineage>
        <taxon>Bacteria</taxon>
        <taxon>Pseudomonadati</taxon>
        <taxon>Pseudomonadota</taxon>
        <taxon>Gammaproteobacteria</taxon>
        <taxon>Oceanospirillales</taxon>
        <taxon>Halomonadaceae</taxon>
        <taxon>Halomonas</taxon>
    </lineage>
</organism>
<dbReference type="AlphaFoldDB" id="A0A839VHB5"/>
<comment type="caution">
    <text evidence="1">The sequence shown here is derived from an EMBL/GenBank/DDBJ whole genome shotgun (WGS) entry which is preliminary data.</text>
</comment>
<dbReference type="RefSeq" id="WP_183327354.1">
    <property type="nucleotide sequence ID" value="NZ_JACHXP010000021.1"/>
</dbReference>